<dbReference type="InterPro" id="IPR059117">
    <property type="entry name" value="APS_kinase_dom"/>
</dbReference>
<organism evidence="16 17">
    <name type="scientific">Oceanipulchritudo coccoides</name>
    <dbReference type="NCBI Taxonomy" id="2706888"/>
    <lineage>
        <taxon>Bacteria</taxon>
        <taxon>Pseudomonadati</taxon>
        <taxon>Verrucomicrobiota</taxon>
        <taxon>Opitutia</taxon>
        <taxon>Puniceicoccales</taxon>
        <taxon>Oceanipulchritudinaceae</taxon>
        <taxon>Oceanipulchritudo</taxon>
    </lineage>
</organism>
<evidence type="ECO:0000313" key="16">
    <source>
        <dbReference type="EMBL" id="NDV62296.1"/>
    </source>
</evidence>
<comment type="caution">
    <text evidence="16">The sequence shown here is derived from an EMBL/GenBank/DDBJ whole genome shotgun (WGS) entry which is preliminary data.</text>
</comment>
<comment type="pathway">
    <text evidence="3 13 14">Sulfur metabolism; hydrogen sulfide biosynthesis; sulfite from sulfate: step 2/3.</text>
</comment>
<dbReference type="PANTHER" id="PTHR11055:SF1">
    <property type="entry name" value="PAPS SYNTHETASE, ISOFORM D"/>
    <property type="match status" value="1"/>
</dbReference>
<evidence type="ECO:0000256" key="8">
    <source>
        <dbReference type="ARBA" id="ARBA00022777"/>
    </source>
</evidence>
<dbReference type="InterPro" id="IPR027417">
    <property type="entry name" value="P-loop_NTPase"/>
</dbReference>
<feature type="domain" description="APS kinase" evidence="15">
    <location>
        <begin position="25"/>
        <end position="170"/>
    </location>
</feature>
<feature type="binding site" evidence="13">
    <location>
        <begin position="32"/>
        <end position="39"/>
    </location>
    <ligand>
        <name>ATP</name>
        <dbReference type="ChEBI" id="CHEBI:30616"/>
    </ligand>
</feature>
<evidence type="ECO:0000313" key="17">
    <source>
        <dbReference type="Proteomes" id="UP000478417"/>
    </source>
</evidence>
<dbReference type="Proteomes" id="UP000478417">
    <property type="component" value="Unassembled WGS sequence"/>
</dbReference>
<evidence type="ECO:0000256" key="4">
    <source>
        <dbReference type="ARBA" id="ARBA00007008"/>
    </source>
</evidence>
<evidence type="ECO:0000256" key="3">
    <source>
        <dbReference type="ARBA" id="ARBA00004806"/>
    </source>
</evidence>
<comment type="catalytic activity">
    <reaction evidence="1 13 14">
        <text>adenosine 5'-phosphosulfate + ATP = 3'-phosphoadenylyl sulfate + ADP + H(+)</text>
        <dbReference type="Rhea" id="RHEA:24152"/>
        <dbReference type="ChEBI" id="CHEBI:15378"/>
        <dbReference type="ChEBI" id="CHEBI:30616"/>
        <dbReference type="ChEBI" id="CHEBI:58243"/>
        <dbReference type="ChEBI" id="CHEBI:58339"/>
        <dbReference type="ChEBI" id="CHEBI:456216"/>
        <dbReference type="EC" id="2.7.1.25"/>
    </reaction>
</comment>
<sequence>MDNIHTEFHRMLGREAKEALLKQHSTVYWLYGLSGSGKSTIANAFERELHKSGHLTQILDGDNIRSGLNSNLGFSDEDRAENIRRIAEVAKLYLHSGLITITSFICPTRELRLLARSHVGEADFVEVFVKASFETCAERDPKGLYAKASAGKIANFTGKDSAFEEPGDADDVLVLDTENQSVEDCVQSLLAVHKARQIPSA</sequence>
<evidence type="ECO:0000256" key="10">
    <source>
        <dbReference type="ARBA" id="ARBA00029724"/>
    </source>
</evidence>
<dbReference type="PANTHER" id="PTHR11055">
    <property type="entry name" value="BIFUNCTIONAL 3'-PHOSPHOADENOSINE 5'-PHOSPHOSULFATE SYNTHASE"/>
    <property type="match status" value="1"/>
</dbReference>
<evidence type="ECO:0000256" key="9">
    <source>
        <dbReference type="ARBA" id="ARBA00022840"/>
    </source>
</evidence>
<dbReference type="UniPathway" id="UPA00140">
    <property type="reaction ID" value="UER00205"/>
</dbReference>
<dbReference type="GO" id="GO:0005524">
    <property type="term" value="F:ATP binding"/>
    <property type="evidence" value="ECO:0007669"/>
    <property type="project" value="UniProtKB-UniRule"/>
</dbReference>
<keyword evidence="8 13" id="KW-0418">Kinase</keyword>
<evidence type="ECO:0000256" key="2">
    <source>
        <dbReference type="ARBA" id="ARBA00002632"/>
    </source>
</evidence>
<comment type="function">
    <text evidence="2 13 14">Catalyzes the synthesis of activated sulfate.</text>
</comment>
<evidence type="ECO:0000256" key="6">
    <source>
        <dbReference type="ARBA" id="ARBA00022679"/>
    </source>
</evidence>
<dbReference type="Gene3D" id="3.40.50.300">
    <property type="entry name" value="P-loop containing nucleotide triphosphate hydrolases"/>
    <property type="match status" value="1"/>
</dbReference>
<keyword evidence="6 13" id="KW-0808">Transferase</keyword>
<comment type="similarity">
    <text evidence="4 13 14">Belongs to the APS kinase family.</text>
</comment>
<evidence type="ECO:0000256" key="1">
    <source>
        <dbReference type="ARBA" id="ARBA00001823"/>
    </source>
</evidence>
<dbReference type="EMBL" id="JAAGNX010000002">
    <property type="protein sequence ID" value="NDV62296.1"/>
    <property type="molecule type" value="Genomic_DNA"/>
</dbReference>
<dbReference type="Pfam" id="PF01583">
    <property type="entry name" value="APS_kinase"/>
    <property type="match status" value="1"/>
</dbReference>
<name>A0A6B2M1N6_9BACT</name>
<dbReference type="HAMAP" id="MF_00065">
    <property type="entry name" value="Adenylyl_sulf_kinase"/>
    <property type="match status" value="1"/>
</dbReference>
<evidence type="ECO:0000256" key="13">
    <source>
        <dbReference type="HAMAP-Rule" id="MF_00065"/>
    </source>
</evidence>
<dbReference type="RefSeq" id="WP_163964064.1">
    <property type="nucleotide sequence ID" value="NZ_JAAGNX010000002.1"/>
</dbReference>
<dbReference type="CDD" id="cd02027">
    <property type="entry name" value="APSK"/>
    <property type="match status" value="1"/>
</dbReference>
<dbReference type="NCBIfam" id="TIGR00455">
    <property type="entry name" value="apsK"/>
    <property type="match status" value="1"/>
</dbReference>
<dbReference type="AlphaFoldDB" id="A0A6B2M1N6"/>
<keyword evidence="7 13" id="KW-0547">Nucleotide-binding</keyword>
<keyword evidence="17" id="KW-1185">Reference proteome</keyword>
<evidence type="ECO:0000256" key="5">
    <source>
        <dbReference type="ARBA" id="ARBA00012121"/>
    </source>
</evidence>
<dbReference type="InterPro" id="IPR002891">
    <property type="entry name" value="APS"/>
</dbReference>
<evidence type="ECO:0000256" key="11">
    <source>
        <dbReference type="ARBA" id="ARBA00031393"/>
    </source>
</evidence>
<dbReference type="GO" id="GO:0000103">
    <property type="term" value="P:sulfate assimilation"/>
    <property type="evidence" value="ECO:0007669"/>
    <property type="project" value="UniProtKB-UniRule"/>
</dbReference>
<dbReference type="GO" id="GO:0004020">
    <property type="term" value="F:adenylylsulfate kinase activity"/>
    <property type="evidence" value="ECO:0007669"/>
    <property type="project" value="UniProtKB-UniRule"/>
</dbReference>
<evidence type="ECO:0000259" key="15">
    <source>
        <dbReference type="Pfam" id="PF01583"/>
    </source>
</evidence>
<evidence type="ECO:0000256" key="12">
    <source>
        <dbReference type="ARBA" id="ARBA00031464"/>
    </source>
</evidence>
<proteinExistence type="inferred from homology"/>
<gene>
    <name evidence="13 16" type="primary">cysC</name>
    <name evidence="16" type="ORF">G0Q06_07540</name>
</gene>
<comment type="caution">
    <text evidence="13">Lacks conserved residue(s) required for the propagation of feature annotation.</text>
</comment>
<evidence type="ECO:0000256" key="7">
    <source>
        <dbReference type="ARBA" id="ARBA00022741"/>
    </source>
</evidence>
<dbReference type="EC" id="2.7.1.25" evidence="5 13"/>
<dbReference type="NCBIfam" id="NF003013">
    <property type="entry name" value="PRK03846.1"/>
    <property type="match status" value="1"/>
</dbReference>
<protein>
    <recommendedName>
        <fullName evidence="5 13">Adenylyl-sulfate kinase</fullName>
        <ecNumber evidence="5 13">2.7.1.25</ecNumber>
    </recommendedName>
    <alternativeName>
        <fullName evidence="11 13">APS kinase</fullName>
    </alternativeName>
    <alternativeName>
        <fullName evidence="12 13">ATP adenosine-5'-phosphosulfate 3'-phosphotransferase</fullName>
    </alternativeName>
    <alternativeName>
        <fullName evidence="10 13">Adenosine-5'-phosphosulfate kinase</fullName>
    </alternativeName>
</protein>
<accession>A0A6B2M1N6</accession>
<keyword evidence="13" id="KW-0597">Phosphoprotein</keyword>
<keyword evidence="9 13" id="KW-0067">ATP-binding</keyword>
<dbReference type="GO" id="GO:0070814">
    <property type="term" value="P:hydrogen sulfide biosynthetic process"/>
    <property type="evidence" value="ECO:0007669"/>
    <property type="project" value="UniProtKB-UniRule"/>
</dbReference>
<reference evidence="16 17" key="1">
    <citation type="submission" date="2020-02" db="EMBL/GenBank/DDBJ databases">
        <title>Albibacoteraceae fam. nov., the first described family within the subdivision 4 Verrucomicrobia.</title>
        <authorList>
            <person name="Xi F."/>
        </authorList>
    </citation>
    <scope>NUCLEOTIDE SEQUENCE [LARGE SCALE GENOMIC DNA]</scope>
    <source>
        <strain evidence="16 17">CK1056</strain>
    </source>
</reference>
<dbReference type="SUPFAM" id="SSF52540">
    <property type="entry name" value="P-loop containing nucleoside triphosphate hydrolases"/>
    <property type="match status" value="1"/>
</dbReference>
<evidence type="ECO:0000256" key="14">
    <source>
        <dbReference type="RuleBase" id="RU004347"/>
    </source>
</evidence>